<keyword evidence="3" id="KW-1185">Reference proteome</keyword>
<feature type="compositionally biased region" description="Low complexity" evidence="1">
    <location>
        <begin position="117"/>
        <end position="126"/>
    </location>
</feature>
<feature type="region of interest" description="Disordered" evidence="1">
    <location>
        <begin position="105"/>
        <end position="141"/>
    </location>
</feature>
<dbReference type="OrthoDB" id="6257039at2759"/>
<evidence type="ECO:0000256" key="1">
    <source>
        <dbReference type="SAM" id="MobiDB-lite"/>
    </source>
</evidence>
<feature type="compositionally biased region" description="Polar residues" evidence="1">
    <location>
        <begin position="106"/>
        <end position="116"/>
    </location>
</feature>
<sequence>MPNSSQLMKPEQQQNFLQILDNAMKQLSQKHPEADLKNYHMLKNAISTGQILQKNLHTVEKVINQLKTEPSYLLKRQIMHPQQQNQGVNGGMASEETRQKLLAQKRSIQGQSVRPPNSSSLNTLLSQPVDHPGAPAATPFNAPNVAARQSQLLSQQQQISLATAELLNENPVDDFNSAMDKISEDLAVLRRKAGPVRAAQIDNEICELARETLEKSGHLLPRDVLPVPKSDAGPYFNTGNMIIGGAERLAELNEIAAAKKPKYEEWPIPTSEEDKLVRSGKRISDVDLTFDDLNSRLNGELEEIKKDIEEVTVSIVHPDTTGESKDQLALGDYPDIEEMNKHDKIHDAAEWNDSLHLRLSFTSKNLPCGVPPLYVCIPPAYLITKNVVWMYRRSDFDKPQPLSDSIYNEREISCFRRSSFILIQQFLDTYRILRRKAREPISLYNLSEIWAKGVLKSILTFREFPA</sequence>
<evidence type="ECO:0000313" key="3">
    <source>
        <dbReference type="Proteomes" id="UP000278807"/>
    </source>
</evidence>
<name>A0A0R3T6X9_RODNA</name>
<proteinExistence type="predicted"/>
<organism evidence="4">
    <name type="scientific">Rodentolepis nana</name>
    <name type="common">Dwarf tapeworm</name>
    <name type="synonym">Hymenolepis nana</name>
    <dbReference type="NCBI Taxonomy" id="102285"/>
    <lineage>
        <taxon>Eukaryota</taxon>
        <taxon>Metazoa</taxon>
        <taxon>Spiralia</taxon>
        <taxon>Lophotrochozoa</taxon>
        <taxon>Platyhelminthes</taxon>
        <taxon>Cestoda</taxon>
        <taxon>Eucestoda</taxon>
        <taxon>Cyclophyllidea</taxon>
        <taxon>Hymenolepididae</taxon>
        <taxon>Rodentolepis</taxon>
    </lineage>
</organism>
<evidence type="ECO:0000313" key="4">
    <source>
        <dbReference type="WBParaSite" id="HNAJ_0000281701-mRNA-1"/>
    </source>
</evidence>
<dbReference type="WBParaSite" id="HNAJ_0000281701-mRNA-1">
    <property type="protein sequence ID" value="HNAJ_0000281701-mRNA-1"/>
    <property type="gene ID" value="HNAJ_0000281701"/>
</dbReference>
<dbReference type="Proteomes" id="UP000278807">
    <property type="component" value="Unassembled WGS sequence"/>
</dbReference>
<reference evidence="4" key="1">
    <citation type="submission" date="2017-02" db="UniProtKB">
        <authorList>
            <consortium name="WormBaseParasite"/>
        </authorList>
    </citation>
    <scope>IDENTIFICATION</scope>
</reference>
<protein>
    <submittedName>
        <fullName evidence="4">Mediator of RNA polymerase II transcription subunit 15</fullName>
    </submittedName>
</protein>
<gene>
    <name evidence="2" type="ORF">HNAJ_LOCUS2816</name>
</gene>
<reference evidence="2 3" key="2">
    <citation type="submission" date="2018-11" db="EMBL/GenBank/DDBJ databases">
        <authorList>
            <consortium name="Pathogen Informatics"/>
        </authorList>
    </citation>
    <scope>NUCLEOTIDE SEQUENCE [LARGE SCALE GENOMIC DNA]</scope>
</reference>
<evidence type="ECO:0000313" key="2">
    <source>
        <dbReference type="EMBL" id="VDN98675.1"/>
    </source>
</evidence>
<dbReference type="AlphaFoldDB" id="A0A0R3T6X9"/>
<dbReference type="EMBL" id="UZAE01001482">
    <property type="protein sequence ID" value="VDN98675.1"/>
    <property type="molecule type" value="Genomic_DNA"/>
</dbReference>
<accession>A0A0R3T6X9</accession>